<dbReference type="PANTHER" id="PTHR37543">
    <property type="entry name" value="CCCH ZINC FINGER DNA BINDING PROTEIN (AFU_ORTHOLOGUE AFUA_5G12760)"/>
    <property type="match status" value="1"/>
</dbReference>
<dbReference type="InterPro" id="IPR036855">
    <property type="entry name" value="Znf_CCCH_sf"/>
</dbReference>
<dbReference type="SMART" id="SM00356">
    <property type="entry name" value="ZnF_C3H1"/>
    <property type="match status" value="2"/>
</dbReference>
<feature type="compositionally biased region" description="Polar residues" evidence="5">
    <location>
        <begin position="288"/>
        <end position="302"/>
    </location>
</feature>
<keyword evidence="3 4" id="KW-0862">Zinc</keyword>
<dbReference type="OrthoDB" id="2270193at2759"/>
<dbReference type="EMBL" id="ML977321">
    <property type="protein sequence ID" value="KAF2116207.1"/>
    <property type="molecule type" value="Genomic_DNA"/>
</dbReference>
<dbReference type="PROSITE" id="PS50103">
    <property type="entry name" value="ZF_C3H1"/>
    <property type="match status" value="1"/>
</dbReference>
<feature type="region of interest" description="Disordered" evidence="5">
    <location>
        <begin position="265"/>
        <end position="333"/>
    </location>
</feature>
<dbReference type="GO" id="GO:0008270">
    <property type="term" value="F:zinc ion binding"/>
    <property type="evidence" value="ECO:0007669"/>
    <property type="project" value="UniProtKB-KW"/>
</dbReference>
<feature type="compositionally biased region" description="Polar residues" evidence="5">
    <location>
        <begin position="265"/>
        <end position="275"/>
    </location>
</feature>
<evidence type="ECO:0000313" key="8">
    <source>
        <dbReference type="Proteomes" id="UP000799770"/>
    </source>
</evidence>
<dbReference type="Gene3D" id="4.10.1000.10">
    <property type="entry name" value="Zinc finger, CCCH-type"/>
    <property type="match status" value="1"/>
</dbReference>
<keyword evidence="2 4" id="KW-0863">Zinc-finger</keyword>
<dbReference type="Pfam" id="PF25540">
    <property type="entry name" value="DUF7923"/>
    <property type="match status" value="1"/>
</dbReference>
<organism evidence="7 8">
    <name type="scientific">Lophiotrema nucula</name>
    <dbReference type="NCBI Taxonomy" id="690887"/>
    <lineage>
        <taxon>Eukaryota</taxon>
        <taxon>Fungi</taxon>
        <taxon>Dikarya</taxon>
        <taxon>Ascomycota</taxon>
        <taxon>Pezizomycotina</taxon>
        <taxon>Dothideomycetes</taxon>
        <taxon>Pleosporomycetidae</taxon>
        <taxon>Pleosporales</taxon>
        <taxon>Lophiotremataceae</taxon>
        <taxon>Lophiotrema</taxon>
    </lineage>
</organism>
<evidence type="ECO:0000256" key="3">
    <source>
        <dbReference type="ARBA" id="ARBA00022833"/>
    </source>
</evidence>
<dbReference type="SUPFAM" id="SSF90229">
    <property type="entry name" value="CCCH zinc finger"/>
    <property type="match status" value="1"/>
</dbReference>
<evidence type="ECO:0000259" key="6">
    <source>
        <dbReference type="PROSITE" id="PS50103"/>
    </source>
</evidence>
<dbReference type="InterPro" id="IPR057654">
    <property type="entry name" value="Znf-CCCH_tandem"/>
</dbReference>
<evidence type="ECO:0000256" key="4">
    <source>
        <dbReference type="PROSITE-ProRule" id="PRU00723"/>
    </source>
</evidence>
<evidence type="ECO:0000256" key="1">
    <source>
        <dbReference type="ARBA" id="ARBA00022723"/>
    </source>
</evidence>
<feature type="compositionally biased region" description="Polar residues" evidence="5">
    <location>
        <begin position="324"/>
        <end position="333"/>
    </location>
</feature>
<dbReference type="Proteomes" id="UP000799770">
    <property type="component" value="Unassembled WGS sequence"/>
</dbReference>
<dbReference type="Pfam" id="PF00642">
    <property type="entry name" value="zf-CCCH"/>
    <property type="match status" value="1"/>
</dbReference>
<dbReference type="AlphaFoldDB" id="A0A6A5ZBV7"/>
<name>A0A6A5ZBV7_9PLEO</name>
<keyword evidence="1 4" id="KW-0479">Metal-binding</keyword>
<accession>A0A6A5ZBV7</accession>
<evidence type="ECO:0000256" key="2">
    <source>
        <dbReference type="ARBA" id="ARBA00022771"/>
    </source>
</evidence>
<feature type="compositionally biased region" description="Low complexity" evidence="5">
    <location>
        <begin position="276"/>
        <end position="287"/>
    </location>
</feature>
<evidence type="ECO:0000256" key="5">
    <source>
        <dbReference type="SAM" id="MobiDB-lite"/>
    </source>
</evidence>
<protein>
    <recommendedName>
        <fullName evidence="6">C3H1-type domain-containing protein</fullName>
    </recommendedName>
</protein>
<evidence type="ECO:0000313" key="7">
    <source>
        <dbReference type="EMBL" id="KAF2116207.1"/>
    </source>
</evidence>
<keyword evidence="8" id="KW-1185">Reference proteome</keyword>
<reference evidence="7" key="1">
    <citation type="journal article" date="2020" name="Stud. Mycol.">
        <title>101 Dothideomycetes genomes: a test case for predicting lifestyles and emergence of pathogens.</title>
        <authorList>
            <person name="Haridas S."/>
            <person name="Albert R."/>
            <person name="Binder M."/>
            <person name="Bloem J."/>
            <person name="Labutti K."/>
            <person name="Salamov A."/>
            <person name="Andreopoulos B."/>
            <person name="Baker S."/>
            <person name="Barry K."/>
            <person name="Bills G."/>
            <person name="Bluhm B."/>
            <person name="Cannon C."/>
            <person name="Castanera R."/>
            <person name="Culley D."/>
            <person name="Daum C."/>
            <person name="Ezra D."/>
            <person name="Gonzalez J."/>
            <person name="Henrissat B."/>
            <person name="Kuo A."/>
            <person name="Liang C."/>
            <person name="Lipzen A."/>
            <person name="Lutzoni F."/>
            <person name="Magnuson J."/>
            <person name="Mondo S."/>
            <person name="Nolan M."/>
            <person name="Ohm R."/>
            <person name="Pangilinan J."/>
            <person name="Park H.-J."/>
            <person name="Ramirez L."/>
            <person name="Alfaro M."/>
            <person name="Sun H."/>
            <person name="Tritt A."/>
            <person name="Yoshinaga Y."/>
            <person name="Zwiers L.-H."/>
            <person name="Turgeon B."/>
            <person name="Goodwin S."/>
            <person name="Spatafora J."/>
            <person name="Crous P."/>
            <person name="Grigoriev I."/>
        </authorList>
    </citation>
    <scope>NUCLEOTIDE SEQUENCE</scope>
    <source>
        <strain evidence="7">CBS 627.86</strain>
    </source>
</reference>
<sequence>MAKPVVLLADGKVDSLDTHLEQFKLNNETNQNELQVLLKEYGQLLDDYKILRKAYQQKGTGVAVPLITNGVSSPTQEKPRNPYVLVLIDGNGYIFNDELVKEKEEGGMRAARMLNDAVEKHLRDSIPDLRSHRVVVRIYADLTTVSKNLAKSKLVGLEKRSLAAFTAGFTRAINLFDFVDALDEEGTKFKIREMFKLAADDSACTHILYAACHDNSYLSLMVPYSGMRDKITLVQGAGFSNEYHQFNLNVTQFPTVFRWSGLPSTVPSSKSSTAVPNTPTKKNTNNKSSLRNGETHDTTPGSNGYPMNGSNQLDDRSDIPWGTKPNTSKQTGSTPCKYFQKGFCRFGNGCKFQHVPKNLQPHIAALDGIDRSNISALLPTSVVPGFLPLNKDGHRLDVYMQPPTQDEWVVYNARFRRQKPCNNWHLQRSCTTFHCPYDHSDLEPEARRALEYVLKCSPCPNKGACRASDCFYGHLCQKDDCVGQAKGCRMKADLHNVDPKLASMVPAEDEMVHNGGYNDDFGYAQGPSDWY</sequence>
<dbReference type="InterPro" id="IPR000571">
    <property type="entry name" value="Znf_CCCH"/>
</dbReference>
<dbReference type="PANTHER" id="PTHR37543:SF1">
    <property type="entry name" value="CCCH ZINC FINGER DNA BINDING PROTEIN (AFU_ORTHOLOGUE AFUA_5G12760)"/>
    <property type="match status" value="1"/>
</dbReference>
<dbReference type="InterPro" id="IPR057683">
    <property type="entry name" value="DUF7923"/>
</dbReference>
<proteinExistence type="predicted"/>
<dbReference type="Pfam" id="PF25542">
    <property type="entry name" value="zf-CCCH_12"/>
    <property type="match status" value="1"/>
</dbReference>
<dbReference type="Pfam" id="PF25543">
    <property type="entry name" value="zf-CCCH_tandem"/>
    <property type="match status" value="1"/>
</dbReference>
<feature type="zinc finger region" description="C3H1-type" evidence="4">
    <location>
        <begin position="330"/>
        <end position="357"/>
    </location>
</feature>
<feature type="domain" description="C3H1-type" evidence="6">
    <location>
        <begin position="330"/>
        <end position="357"/>
    </location>
</feature>
<gene>
    <name evidence="7" type="ORF">BDV96DRAFT_573557</name>
</gene>